<feature type="domain" description="C2H2-type" evidence="9">
    <location>
        <begin position="50"/>
        <end position="77"/>
    </location>
</feature>
<dbReference type="Gene3D" id="3.30.160.60">
    <property type="entry name" value="Classic Zinc Finger"/>
    <property type="match status" value="2"/>
</dbReference>
<dbReference type="PROSITE" id="PS50157">
    <property type="entry name" value="ZINC_FINGER_C2H2_2"/>
    <property type="match status" value="1"/>
</dbReference>
<dbReference type="PANTHER" id="PTHR16515:SF2">
    <property type="entry name" value="PR DOMAIN ZINC FINGER PROTEIN 4"/>
    <property type="match status" value="1"/>
</dbReference>
<reference evidence="10" key="1">
    <citation type="submission" date="2012-04" db="EMBL/GenBank/DDBJ databases">
        <title>The Genome Sequence of Loa loa.</title>
        <authorList>
            <consortium name="The Broad Institute Genome Sequencing Platform"/>
            <consortium name="Broad Institute Genome Sequencing Center for Infectious Disease"/>
            <person name="Nutman T.B."/>
            <person name="Fink D.L."/>
            <person name="Russ C."/>
            <person name="Young S."/>
            <person name="Zeng Q."/>
            <person name="Gargeya S."/>
            <person name="Alvarado L."/>
            <person name="Berlin A."/>
            <person name="Chapman S.B."/>
            <person name="Chen Z."/>
            <person name="Freedman E."/>
            <person name="Gellesch M."/>
            <person name="Goldberg J."/>
            <person name="Griggs A."/>
            <person name="Gujja S."/>
            <person name="Heilman E.R."/>
            <person name="Heiman D."/>
            <person name="Howarth C."/>
            <person name="Mehta T."/>
            <person name="Neiman D."/>
            <person name="Pearson M."/>
            <person name="Roberts A."/>
            <person name="Saif S."/>
            <person name="Shea T."/>
            <person name="Shenoy N."/>
            <person name="Sisk P."/>
            <person name="Stolte C."/>
            <person name="Sykes S."/>
            <person name="White J."/>
            <person name="Yandava C."/>
            <person name="Haas B."/>
            <person name="Henn M.R."/>
            <person name="Nusbaum C."/>
            <person name="Birren B."/>
        </authorList>
    </citation>
    <scope>NUCLEOTIDE SEQUENCE [LARGE SCALE GENOMIC DNA]</scope>
</reference>
<evidence type="ECO:0000313" key="10">
    <source>
        <dbReference type="EMBL" id="EFO12548.2"/>
    </source>
</evidence>
<gene>
    <name evidence="10" type="ORF">LOAG_15984</name>
</gene>
<evidence type="ECO:0000256" key="5">
    <source>
        <dbReference type="ARBA" id="ARBA00022833"/>
    </source>
</evidence>
<dbReference type="GO" id="GO:0005634">
    <property type="term" value="C:nucleus"/>
    <property type="evidence" value="ECO:0007669"/>
    <property type="project" value="TreeGrafter"/>
</dbReference>
<dbReference type="SUPFAM" id="SSF57667">
    <property type="entry name" value="beta-beta-alpha zinc fingers"/>
    <property type="match status" value="1"/>
</dbReference>
<accession>A0A1S0TEK0</accession>
<evidence type="ECO:0000256" key="1">
    <source>
        <dbReference type="ARBA" id="ARBA00004123"/>
    </source>
</evidence>
<keyword evidence="7" id="KW-0539">Nucleus</keyword>
<dbReference type="OrthoDB" id="654211at2759"/>
<proteinExistence type="predicted"/>
<evidence type="ECO:0000256" key="4">
    <source>
        <dbReference type="ARBA" id="ARBA00022771"/>
    </source>
</evidence>
<dbReference type="CTD" id="9953480"/>
<dbReference type="PANTHER" id="PTHR16515">
    <property type="entry name" value="PR DOMAIN ZINC FINGER PROTEIN"/>
    <property type="match status" value="1"/>
</dbReference>
<dbReference type="FunFam" id="3.30.160.60:FF:000100">
    <property type="entry name" value="Zinc finger 45-like"/>
    <property type="match status" value="1"/>
</dbReference>
<evidence type="ECO:0000256" key="8">
    <source>
        <dbReference type="PROSITE-ProRule" id="PRU00042"/>
    </source>
</evidence>
<keyword evidence="2" id="KW-0479">Metal-binding</keyword>
<keyword evidence="3" id="KW-0677">Repeat</keyword>
<organism evidence="10">
    <name type="scientific">Loa loa</name>
    <name type="common">Eye worm</name>
    <name type="synonym">Filaria loa</name>
    <dbReference type="NCBI Taxonomy" id="7209"/>
    <lineage>
        <taxon>Eukaryota</taxon>
        <taxon>Metazoa</taxon>
        <taxon>Ecdysozoa</taxon>
        <taxon>Nematoda</taxon>
        <taxon>Chromadorea</taxon>
        <taxon>Rhabditida</taxon>
        <taxon>Spirurina</taxon>
        <taxon>Spiruromorpha</taxon>
        <taxon>Filarioidea</taxon>
        <taxon>Onchocercidae</taxon>
        <taxon>Loa</taxon>
    </lineage>
</organism>
<evidence type="ECO:0000256" key="3">
    <source>
        <dbReference type="ARBA" id="ARBA00022737"/>
    </source>
</evidence>
<dbReference type="GO" id="GO:0008270">
    <property type="term" value="F:zinc ion binding"/>
    <property type="evidence" value="ECO:0007669"/>
    <property type="project" value="UniProtKB-KW"/>
</dbReference>
<sequence>GNKGNIKRKDPEHSTHAGEMRFKYEIYPKRFIASSDFRRHVRIHTGEKSFFCPESTRNFTQEGSLLKHMRVHTDKKP</sequence>
<evidence type="ECO:0000256" key="2">
    <source>
        <dbReference type="ARBA" id="ARBA00022723"/>
    </source>
</evidence>
<dbReference type="InterPro" id="IPR036236">
    <property type="entry name" value="Znf_C2H2_sf"/>
</dbReference>
<evidence type="ECO:0000256" key="7">
    <source>
        <dbReference type="ARBA" id="ARBA00023242"/>
    </source>
</evidence>
<dbReference type="RefSeq" id="XP_003151521.2">
    <property type="nucleotide sequence ID" value="XM_003151473.2"/>
</dbReference>
<dbReference type="GO" id="GO:0010468">
    <property type="term" value="P:regulation of gene expression"/>
    <property type="evidence" value="ECO:0007669"/>
    <property type="project" value="TreeGrafter"/>
</dbReference>
<keyword evidence="4 8" id="KW-0863">Zinc-finger</keyword>
<evidence type="ECO:0000256" key="6">
    <source>
        <dbReference type="ARBA" id="ARBA00023125"/>
    </source>
</evidence>
<dbReference type="AlphaFoldDB" id="A0A1S0TEK0"/>
<dbReference type="InterPro" id="IPR050331">
    <property type="entry name" value="Zinc_finger"/>
</dbReference>
<dbReference type="EMBL" id="JH715533">
    <property type="protein sequence ID" value="EFO12548.2"/>
    <property type="molecule type" value="Genomic_DNA"/>
</dbReference>
<protein>
    <submittedName>
        <fullName evidence="10">Gastrula zinc finger protein XlCGF17.1</fullName>
    </submittedName>
</protein>
<keyword evidence="6" id="KW-0238">DNA-binding</keyword>
<dbReference type="InterPro" id="IPR013087">
    <property type="entry name" value="Znf_C2H2_type"/>
</dbReference>
<dbReference type="OMA" id="MFACKSE"/>
<feature type="non-terminal residue" evidence="10">
    <location>
        <position position="1"/>
    </location>
</feature>
<dbReference type="KEGG" id="loa:LOAG_15984"/>
<keyword evidence="5" id="KW-0862">Zinc</keyword>
<name>A0A1S0TEK0_LOALO</name>
<evidence type="ECO:0000259" key="9">
    <source>
        <dbReference type="PROSITE" id="PS50157"/>
    </source>
</evidence>
<dbReference type="InParanoid" id="A0A1S0TEK0"/>
<dbReference type="GeneID" id="9953480"/>
<comment type="subcellular location">
    <subcellularLocation>
        <location evidence="1">Nucleus</location>
    </subcellularLocation>
</comment>